<organism evidence="13 14">
    <name type="scientific">Thalassobacterium maritimum</name>
    <dbReference type="NCBI Taxonomy" id="3041265"/>
    <lineage>
        <taxon>Bacteria</taxon>
        <taxon>Pseudomonadati</taxon>
        <taxon>Verrucomicrobiota</taxon>
        <taxon>Opitutia</taxon>
        <taxon>Puniceicoccales</taxon>
        <taxon>Coraliomargaritaceae</taxon>
        <taxon>Thalassobacterium</taxon>
    </lineage>
</organism>
<dbReference type="NCBIfam" id="TIGR00693">
    <property type="entry name" value="thiE"/>
    <property type="match status" value="1"/>
</dbReference>
<dbReference type="EC" id="2.5.1.3" evidence="9"/>
<reference evidence="13 14" key="1">
    <citation type="submission" date="2023-04" db="EMBL/GenBank/DDBJ databases">
        <title>A novel bacteria isolated from coastal sediment.</title>
        <authorList>
            <person name="Liu X.-J."/>
            <person name="Du Z.-J."/>
        </authorList>
    </citation>
    <scope>NUCLEOTIDE SEQUENCE [LARGE SCALE GENOMIC DNA]</scope>
    <source>
        <strain evidence="13 14">SDUM461003</strain>
    </source>
</reference>
<feature type="binding site" evidence="9">
    <location>
        <position position="86"/>
    </location>
    <ligand>
        <name>Mg(2+)</name>
        <dbReference type="ChEBI" id="CHEBI:18420"/>
    </ligand>
</feature>
<keyword evidence="5 9" id="KW-0784">Thiamine biosynthesis</keyword>
<evidence type="ECO:0000313" key="14">
    <source>
        <dbReference type="Proteomes" id="UP001225316"/>
    </source>
</evidence>
<dbReference type="Proteomes" id="UP001225316">
    <property type="component" value="Unassembled WGS sequence"/>
</dbReference>
<feature type="binding site" evidence="9">
    <location>
        <position position="105"/>
    </location>
    <ligand>
        <name>4-amino-2-methyl-5-(diphosphooxymethyl)pyrimidine</name>
        <dbReference type="ChEBI" id="CHEBI:57841"/>
    </ligand>
</feature>
<keyword evidence="3 9" id="KW-0479">Metal-binding</keyword>
<dbReference type="InterPro" id="IPR013785">
    <property type="entry name" value="Aldolase_TIM"/>
</dbReference>
<dbReference type="SUPFAM" id="SSF51391">
    <property type="entry name" value="Thiamin phosphate synthase"/>
    <property type="match status" value="1"/>
</dbReference>
<dbReference type="GO" id="GO:0004789">
    <property type="term" value="F:thiamine-phosphate diphosphorylase activity"/>
    <property type="evidence" value="ECO:0007669"/>
    <property type="project" value="UniProtKB-EC"/>
</dbReference>
<evidence type="ECO:0000256" key="11">
    <source>
        <dbReference type="RuleBase" id="RU004253"/>
    </source>
</evidence>
<evidence type="ECO:0000256" key="6">
    <source>
        <dbReference type="ARBA" id="ARBA00047334"/>
    </source>
</evidence>
<dbReference type="RefSeq" id="WP_308949113.1">
    <property type="nucleotide sequence ID" value="NZ_JARXHW010000009.1"/>
</dbReference>
<evidence type="ECO:0000256" key="10">
    <source>
        <dbReference type="RuleBase" id="RU003826"/>
    </source>
</evidence>
<evidence type="ECO:0000256" key="4">
    <source>
        <dbReference type="ARBA" id="ARBA00022842"/>
    </source>
</evidence>
<dbReference type="Gene3D" id="3.20.20.70">
    <property type="entry name" value="Aldolase class I"/>
    <property type="match status" value="1"/>
</dbReference>
<comment type="caution">
    <text evidence="13">The sequence shown here is derived from an EMBL/GenBank/DDBJ whole genome shotgun (WGS) entry which is preliminary data.</text>
</comment>
<dbReference type="InterPro" id="IPR036206">
    <property type="entry name" value="ThiamineP_synth_sf"/>
</dbReference>
<evidence type="ECO:0000259" key="12">
    <source>
        <dbReference type="Pfam" id="PF02581"/>
    </source>
</evidence>
<proteinExistence type="inferred from homology"/>
<feature type="binding site" evidence="9">
    <location>
        <position position="66"/>
    </location>
    <ligand>
        <name>4-amino-2-methyl-5-(diphosphooxymethyl)pyrimidine</name>
        <dbReference type="ChEBI" id="CHEBI:57841"/>
    </ligand>
</feature>
<protein>
    <recommendedName>
        <fullName evidence="9">Thiamine-phosphate synthase</fullName>
        <shortName evidence="9">TP synthase</shortName>
        <shortName evidence="9">TPS</shortName>
        <ecNumber evidence="9">2.5.1.3</ecNumber>
    </recommendedName>
    <alternativeName>
        <fullName evidence="9">Thiamine-phosphate pyrophosphorylase</fullName>
        <shortName evidence="9">TMP pyrophosphorylase</shortName>
        <shortName evidence="9">TMP-PPase</shortName>
    </alternativeName>
</protein>
<feature type="binding site" evidence="9">
    <location>
        <begin position="132"/>
        <end position="134"/>
    </location>
    <ligand>
        <name>2-[(2R,5Z)-2-carboxy-4-methylthiazol-5(2H)-ylidene]ethyl phosphate</name>
        <dbReference type="ChEBI" id="CHEBI:62899"/>
    </ligand>
</feature>
<dbReference type="PANTHER" id="PTHR20857">
    <property type="entry name" value="THIAMINE-PHOSPHATE PYROPHOSPHORYLASE"/>
    <property type="match status" value="1"/>
</dbReference>
<feature type="domain" description="Thiamine phosphate synthase/TenI" evidence="12">
    <location>
        <begin position="15"/>
        <end position="185"/>
    </location>
</feature>
<feature type="binding site" evidence="9">
    <location>
        <position position="67"/>
    </location>
    <ligand>
        <name>Mg(2+)</name>
        <dbReference type="ChEBI" id="CHEBI:18420"/>
    </ligand>
</feature>
<keyword evidence="14" id="KW-1185">Reference proteome</keyword>
<dbReference type="InterPro" id="IPR022998">
    <property type="entry name" value="ThiamineP_synth_TenI"/>
</dbReference>
<sequence length="204" mass="21944">MNWPKYMCLTIDGIERSHTEQVQALCAAGVDWVQLRSKELSDAQLEPIAFECMIRCREIGSTFILNDRLDLALKLGADGVHLGKLDTPWADARARAGADFLIGGTVNSVADAEMAVAAGVLDYVGVGPFKFTHTKKNLAPVLTPADWQAILAVLGELPSYAIGGIEPTDIKELLALGVTGAAICSVLYRQPNVSDTYAMLLNQL</sequence>
<feature type="binding site" evidence="9">
    <location>
        <position position="164"/>
    </location>
    <ligand>
        <name>2-[(2R,5Z)-2-carboxy-4-methylthiazol-5(2H)-ylidene]ethyl phosphate</name>
        <dbReference type="ChEBI" id="CHEBI:62899"/>
    </ligand>
</feature>
<evidence type="ECO:0000256" key="9">
    <source>
        <dbReference type="HAMAP-Rule" id="MF_00097"/>
    </source>
</evidence>
<comment type="function">
    <text evidence="9">Condenses 4-methyl-5-(beta-hydroxyethyl)thiazole monophosphate (THZ-P) and 2-methyl-4-amino-5-hydroxymethyl pyrimidine pyrophosphate (HMP-PP) to form thiamine monophosphate (TMP).</text>
</comment>
<evidence type="ECO:0000256" key="3">
    <source>
        <dbReference type="ARBA" id="ARBA00022723"/>
    </source>
</evidence>
<comment type="catalytic activity">
    <reaction evidence="6 9 10">
        <text>4-methyl-5-(2-phosphooxyethyl)-thiazole + 4-amino-2-methyl-5-(diphosphooxymethyl)pyrimidine + H(+) = thiamine phosphate + diphosphate</text>
        <dbReference type="Rhea" id="RHEA:22328"/>
        <dbReference type="ChEBI" id="CHEBI:15378"/>
        <dbReference type="ChEBI" id="CHEBI:33019"/>
        <dbReference type="ChEBI" id="CHEBI:37575"/>
        <dbReference type="ChEBI" id="CHEBI:57841"/>
        <dbReference type="ChEBI" id="CHEBI:58296"/>
        <dbReference type="EC" id="2.5.1.3"/>
    </reaction>
</comment>
<gene>
    <name evidence="9 13" type="primary">thiE</name>
    <name evidence="13" type="ORF">QEH52_05605</name>
</gene>
<comment type="catalytic activity">
    <reaction evidence="8 9 10">
        <text>2-[(2R,5Z)-2-carboxy-4-methylthiazol-5(2H)-ylidene]ethyl phosphate + 4-amino-2-methyl-5-(diphosphooxymethyl)pyrimidine + 2 H(+) = thiamine phosphate + CO2 + diphosphate</text>
        <dbReference type="Rhea" id="RHEA:47844"/>
        <dbReference type="ChEBI" id="CHEBI:15378"/>
        <dbReference type="ChEBI" id="CHEBI:16526"/>
        <dbReference type="ChEBI" id="CHEBI:33019"/>
        <dbReference type="ChEBI" id="CHEBI:37575"/>
        <dbReference type="ChEBI" id="CHEBI:57841"/>
        <dbReference type="ChEBI" id="CHEBI:62899"/>
        <dbReference type="EC" id="2.5.1.3"/>
    </reaction>
</comment>
<comment type="similarity">
    <text evidence="9 10">Belongs to the thiamine-phosphate synthase family.</text>
</comment>
<dbReference type="Pfam" id="PF02581">
    <property type="entry name" value="TMP-TENI"/>
    <property type="match status" value="1"/>
</dbReference>
<comment type="cofactor">
    <cofactor evidence="9">
        <name>Mg(2+)</name>
        <dbReference type="ChEBI" id="CHEBI:18420"/>
    </cofactor>
    <text evidence="9">Binds 1 Mg(2+) ion per subunit.</text>
</comment>
<accession>A0ABU1AV13</accession>
<dbReference type="PANTHER" id="PTHR20857:SF15">
    <property type="entry name" value="THIAMINE-PHOSPHATE SYNTHASE"/>
    <property type="match status" value="1"/>
</dbReference>
<dbReference type="HAMAP" id="MF_00097">
    <property type="entry name" value="TMP_synthase"/>
    <property type="match status" value="1"/>
</dbReference>
<comment type="catalytic activity">
    <reaction evidence="7 9 10">
        <text>2-(2-carboxy-4-methylthiazol-5-yl)ethyl phosphate + 4-amino-2-methyl-5-(diphosphooxymethyl)pyrimidine + 2 H(+) = thiamine phosphate + CO2 + diphosphate</text>
        <dbReference type="Rhea" id="RHEA:47848"/>
        <dbReference type="ChEBI" id="CHEBI:15378"/>
        <dbReference type="ChEBI" id="CHEBI:16526"/>
        <dbReference type="ChEBI" id="CHEBI:33019"/>
        <dbReference type="ChEBI" id="CHEBI:37575"/>
        <dbReference type="ChEBI" id="CHEBI:57841"/>
        <dbReference type="ChEBI" id="CHEBI:62890"/>
        <dbReference type="EC" id="2.5.1.3"/>
    </reaction>
</comment>
<evidence type="ECO:0000313" key="13">
    <source>
        <dbReference type="EMBL" id="MDQ8206975.1"/>
    </source>
</evidence>
<dbReference type="InterPro" id="IPR034291">
    <property type="entry name" value="TMP_synthase"/>
</dbReference>
<feature type="binding site" evidence="9">
    <location>
        <position position="135"/>
    </location>
    <ligand>
        <name>4-amino-2-methyl-5-(diphosphooxymethyl)pyrimidine</name>
        <dbReference type="ChEBI" id="CHEBI:57841"/>
    </ligand>
</feature>
<evidence type="ECO:0000256" key="5">
    <source>
        <dbReference type="ARBA" id="ARBA00022977"/>
    </source>
</evidence>
<evidence type="ECO:0000256" key="8">
    <source>
        <dbReference type="ARBA" id="ARBA00047883"/>
    </source>
</evidence>
<comment type="caution">
    <text evidence="9">Lacks conserved residue(s) required for the propagation of feature annotation.</text>
</comment>
<dbReference type="EMBL" id="JARXHW010000009">
    <property type="protein sequence ID" value="MDQ8206975.1"/>
    <property type="molecule type" value="Genomic_DNA"/>
</dbReference>
<keyword evidence="2 9" id="KW-0808">Transferase</keyword>
<feature type="binding site" evidence="9">
    <location>
        <begin position="34"/>
        <end position="38"/>
    </location>
    <ligand>
        <name>4-amino-2-methyl-5-(diphosphooxymethyl)pyrimidine</name>
        <dbReference type="ChEBI" id="CHEBI:57841"/>
    </ligand>
</feature>
<dbReference type="CDD" id="cd00564">
    <property type="entry name" value="TMP_TenI"/>
    <property type="match status" value="1"/>
</dbReference>
<name>A0ABU1AV13_9BACT</name>
<evidence type="ECO:0000256" key="2">
    <source>
        <dbReference type="ARBA" id="ARBA00022679"/>
    </source>
</evidence>
<evidence type="ECO:0000256" key="7">
    <source>
        <dbReference type="ARBA" id="ARBA00047851"/>
    </source>
</evidence>
<evidence type="ECO:0000256" key="1">
    <source>
        <dbReference type="ARBA" id="ARBA00005165"/>
    </source>
</evidence>
<keyword evidence="4 9" id="KW-0460">Magnesium</keyword>
<comment type="pathway">
    <text evidence="1 9 11">Cofactor biosynthesis; thiamine diphosphate biosynthesis; thiamine phosphate from 4-amino-2-methyl-5-diphosphomethylpyrimidine and 4-methyl-5-(2-phosphoethyl)-thiazole: step 1/1.</text>
</comment>